<dbReference type="RefSeq" id="WP_143785946.1">
    <property type="nucleotide sequence ID" value="NZ_FUZU01000004.1"/>
</dbReference>
<keyword evidence="2" id="KW-1185">Reference proteome</keyword>
<dbReference type="AlphaFoldDB" id="A0A1T5MG27"/>
<dbReference type="STRING" id="688867.SAMN05660236_5283"/>
<accession>A0A1T5MG27</accession>
<name>A0A1T5MG27_9BACT</name>
<evidence type="ECO:0000313" key="1">
    <source>
        <dbReference type="EMBL" id="SKC86894.1"/>
    </source>
</evidence>
<sequence length="315" mass="35156">MTRPLLTLIGLFTISVTFGQKEINNTRTDNHKQITGTKFFLIPPPGFISATSFQGFQQINSGASLLVMEMPGPFSESTKGFNEQGLKTQGVILKKKEVININGSQGLFLTAEQFAYGTNYSKYILVFGDSKATYMVNGIFPKEYTELDKDIQESMFSVVYESKLSVDPLSAISFTVDTENTKLKFGKSVTGMILYTVDGKVPTESNDKTNFIVGLSLVNVQSIDKKLIAINRIKRMPYTHIKLDENKISEIKIDGISGYELVGEGVSKPDGTKELVYEVMLFTDNGYYIMVGTTMDDYEANLNLFKKVAKTFKRK</sequence>
<dbReference type="OrthoDB" id="820611at2"/>
<proteinExistence type="predicted"/>
<dbReference type="Proteomes" id="UP000190961">
    <property type="component" value="Unassembled WGS sequence"/>
</dbReference>
<gene>
    <name evidence="1" type="ORF">SAMN05660236_5283</name>
</gene>
<reference evidence="1 2" key="1">
    <citation type="submission" date="2017-02" db="EMBL/GenBank/DDBJ databases">
        <authorList>
            <person name="Peterson S.W."/>
        </authorList>
    </citation>
    <scope>NUCLEOTIDE SEQUENCE [LARGE SCALE GENOMIC DNA]</scope>
    <source>
        <strain evidence="1 2">DSM 25262</strain>
    </source>
</reference>
<dbReference type="EMBL" id="FUZU01000004">
    <property type="protein sequence ID" value="SKC86894.1"/>
    <property type="molecule type" value="Genomic_DNA"/>
</dbReference>
<evidence type="ECO:0000313" key="2">
    <source>
        <dbReference type="Proteomes" id="UP000190961"/>
    </source>
</evidence>
<organism evidence="1 2">
    <name type="scientific">Ohtaekwangia koreensis</name>
    <dbReference type="NCBI Taxonomy" id="688867"/>
    <lineage>
        <taxon>Bacteria</taxon>
        <taxon>Pseudomonadati</taxon>
        <taxon>Bacteroidota</taxon>
        <taxon>Cytophagia</taxon>
        <taxon>Cytophagales</taxon>
        <taxon>Fulvivirgaceae</taxon>
        <taxon>Ohtaekwangia</taxon>
    </lineage>
</organism>
<protein>
    <submittedName>
        <fullName evidence="1">Uncharacterized protein</fullName>
    </submittedName>
</protein>